<dbReference type="Proteomes" id="UP000242752">
    <property type="component" value="Unassembled WGS sequence"/>
</dbReference>
<evidence type="ECO:0000313" key="4">
    <source>
        <dbReference type="Proteomes" id="UP000242752"/>
    </source>
</evidence>
<feature type="transmembrane region" description="Helical" evidence="1">
    <location>
        <begin position="12"/>
        <end position="37"/>
    </location>
</feature>
<keyword evidence="4" id="KW-1185">Reference proteome</keyword>
<sequence>MFHTSRKVAWLDLCIIPIYVLGQLILPITLFTAFTLLHIDIPGAVTIMLSSVITALLIILFVSVSHRHRFWSKFRCHMSDLRRHGKLIAMTYIGYLVTNFIFLTIMSHLPEKWQFKETGNQDALKIFFEQTQWLPIMFIGIVIAAPIMEELLFRHLLIGELGKKFGIRFMSVLSVILFALLHMQAAQMPLEIVPYLLLGTMFVVTYVKSNGNIAVSIATHMFNNLVAFFAVLLQM</sequence>
<evidence type="ECO:0000256" key="1">
    <source>
        <dbReference type="SAM" id="Phobius"/>
    </source>
</evidence>
<accession>A0A2K3YHG2</accession>
<dbReference type="AlphaFoldDB" id="A0A2K3YHG2"/>
<feature type="transmembrane region" description="Helical" evidence="1">
    <location>
        <begin position="214"/>
        <end position="233"/>
    </location>
</feature>
<feature type="domain" description="CAAX prenyl protease 2/Lysostaphin resistance protein A-like" evidence="2">
    <location>
        <begin position="132"/>
        <end position="226"/>
    </location>
</feature>
<evidence type="ECO:0000259" key="2">
    <source>
        <dbReference type="Pfam" id="PF02517"/>
    </source>
</evidence>
<feature type="transmembrane region" description="Helical" evidence="1">
    <location>
        <begin position="133"/>
        <end position="153"/>
    </location>
</feature>
<organism evidence="3 4">
    <name type="scientific">Staphylococcus rostri</name>
    <dbReference type="NCBI Taxonomy" id="522262"/>
    <lineage>
        <taxon>Bacteria</taxon>
        <taxon>Bacillati</taxon>
        <taxon>Bacillota</taxon>
        <taxon>Bacilli</taxon>
        <taxon>Bacillales</taxon>
        <taxon>Staphylococcaceae</taxon>
        <taxon>Staphylococcus</taxon>
    </lineage>
</organism>
<keyword evidence="1" id="KW-1133">Transmembrane helix</keyword>
<keyword evidence="3" id="KW-0482">Metalloprotease</keyword>
<keyword evidence="3" id="KW-0378">Hydrolase</keyword>
<dbReference type="PANTHER" id="PTHR36435:SF1">
    <property type="entry name" value="CAAX AMINO TERMINAL PROTEASE FAMILY PROTEIN"/>
    <property type="match status" value="1"/>
</dbReference>
<reference evidence="3 4" key="1">
    <citation type="submission" date="2017-08" db="EMBL/GenBank/DDBJ databases">
        <title>Draft genome sequences of 64 type strains of genus Staph aureus.</title>
        <authorList>
            <person name="Cole K."/>
            <person name="Golubchik T."/>
            <person name="Russell J."/>
            <person name="Foster D."/>
            <person name="Llewelyn M."/>
            <person name="Wilson D."/>
            <person name="Crook D."/>
            <person name="Paul J."/>
        </authorList>
    </citation>
    <scope>NUCLEOTIDE SEQUENCE [LARGE SCALE GENOMIC DNA]</scope>
    <source>
        <strain evidence="3 4">DSM 21968</strain>
    </source>
</reference>
<dbReference type="InterPro" id="IPR052710">
    <property type="entry name" value="CAAX_protease"/>
</dbReference>
<feature type="transmembrane region" description="Helical" evidence="1">
    <location>
        <begin position="43"/>
        <end position="66"/>
    </location>
</feature>
<keyword evidence="3" id="KW-0645">Protease</keyword>
<gene>
    <name evidence="3" type="ORF">CD122_10680</name>
</gene>
<dbReference type="Pfam" id="PF02517">
    <property type="entry name" value="Rce1-like"/>
    <property type="match status" value="1"/>
</dbReference>
<dbReference type="PANTHER" id="PTHR36435">
    <property type="entry name" value="SLR1288 PROTEIN"/>
    <property type="match status" value="1"/>
</dbReference>
<dbReference type="GO" id="GO:0008237">
    <property type="term" value="F:metallopeptidase activity"/>
    <property type="evidence" value="ECO:0007669"/>
    <property type="project" value="UniProtKB-KW"/>
</dbReference>
<keyword evidence="1" id="KW-0472">Membrane</keyword>
<dbReference type="GO" id="GO:0004175">
    <property type="term" value="F:endopeptidase activity"/>
    <property type="evidence" value="ECO:0007669"/>
    <property type="project" value="UniProtKB-ARBA"/>
</dbReference>
<proteinExistence type="predicted"/>
<dbReference type="GO" id="GO:0006508">
    <property type="term" value="P:proteolysis"/>
    <property type="evidence" value="ECO:0007669"/>
    <property type="project" value="UniProtKB-KW"/>
</dbReference>
<evidence type="ECO:0000313" key="3">
    <source>
        <dbReference type="EMBL" id="PNZ24754.1"/>
    </source>
</evidence>
<protein>
    <submittedName>
        <fullName evidence="3">CPBP family intramembrane metalloprotease</fullName>
    </submittedName>
</protein>
<dbReference type="GO" id="GO:0080120">
    <property type="term" value="P:CAAX-box protein maturation"/>
    <property type="evidence" value="ECO:0007669"/>
    <property type="project" value="UniProtKB-ARBA"/>
</dbReference>
<dbReference type="OrthoDB" id="2394218at2"/>
<dbReference type="InterPro" id="IPR003675">
    <property type="entry name" value="Rce1/LyrA-like_dom"/>
</dbReference>
<dbReference type="RefSeq" id="WP_103358944.1">
    <property type="nucleotide sequence ID" value="NZ_CP113107.1"/>
</dbReference>
<dbReference type="EMBL" id="PPRF01000103">
    <property type="protein sequence ID" value="PNZ24754.1"/>
    <property type="molecule type" value="Genomic_DNA"/>
</dbReference>
<feature type="transmembrane region" description="Helical" evidence="1">
    <location>
        <begin position="87"/>
        <end position="109"/>
    </location>
</feature>
<feature type="transmembrane region" description="Helical" evidence="1">
    <location>
        <begin position="165"/>
        <end position="186"/>
    </location>
</feature>
<name>A0A2K3YHG2_9STAP</name>
<comment type="caution">
    <text evidence="3">The sequence shown here is derived from an EMBL/GenBank/DDBJ whole genome shotgun (WGS) entry which is preliminary data.</text>
</comment>
<keyword evidence="1" id="KW-0812">Transmembrane</keyword>